<comment type="caution">
    <text evidence="1">The sequence shown here is derived from an EMBL/GenBank/DDBJ whole genome shotgun (WGS) entry which is preliminary data.</text>
</comment>
<keyword evidence="3" id="KW-1185">Reference proteome</keyword>
<reference evidence="1" key="1">
    <citation type="submission" date="2021-02" db="EMBL/GenBank/DDBJ databases">
        <authorList>
            <person name="Nowell W R."/>
        </authorList>
    </citation>
    <scope>NUCLEOTIDE SEQUENCE</scope>
</reference>
<dbReference type="Proteomes" id="UP000681722">
    <property type="component" value="Unassembled WGS sequence"/>
</dbReference>
<proteinExistence type="predicted"/>
<name>A0A814Q710_9BILA</name>
<evidence type="ECO:0000313" key="1">
    <source>
        <dbReference type="EMBL" id="CAF1116413.1"/>
    </source>
</evidence>
<protein>
    <submittedName>
        <fullName evidence="1">Uncharacterized protein</fullName>
    </submittedName>
</protein>
<dbReference type="EMBL" id="CAJOBC010005917">
    <property type="protein sequence ID" value="CAF3880220.1"/>
    <property type="molecule type" value="Genomic_DNA"/>
</dbReference>
<dbReference type="Proteomes" id="UP000663829">
    <property type="component" value="Unassembled WGS sequence"/>
</dbReference>
<gene>
    <name evidence="1" type="ORF">GPM918_LOCUS19477</name>
    <name evidence="2" type="ORF">SRO942_LOCUS19472</name>
</gene>
<evidence type="ECO:0000313" key="2">
    <source>
        <dbReference type="EMBL" id="CAF3880220.1"/>
    </source>
</evidence>
<organism evidence="1 3">
    <name type="scientific">Didymodactylos carnosus</name>
    <dbReference type="NCBI Taxonomy" id="1234261"/>
    <lineage>
        <taxon>Eukaryota</taxon>
        <taxon>Metazoa</taxon>
        <taxon>Spiralia</taxon>
        <taxon>Gnathifera</taxon>
        <taxon>Rotifera</taxon>
        <taxon>Eurotatoria</taxon>
        <taxon>Bdelloidea</taxon>
        <taxon>Philodinida</taxon>
        <taxon>Philodinidae</taxon>
        <taxon>Didymodactylos</taxon>
    </lineage>
</organism>
<evidence type="ECO:0000313" key="3">
    <source>
        <dbReference type="Proteomes" id="UP000663829"/>
    </source>
</evidence>
<accession>A0A814Q710</accession>
<dbReference type="EMBL" id="CAJNOQ010005918">
    <property type="protein sequence ID" value="CAF1116413.1"/>
    <property type="molecule type" value="Genomic_DNA"/>
</dbReference>
<sequence>MRGAIQAATKREATATGSHKSRLYLDEFLFKHDRKVSVVLGAITLIHEYTHAMRNPQQSRDKTPPLQCFISYLSEQFDGGSFLERHLFGGEFLGKPGQIILQIAPTKSVPVPIVLLENFYDTLDLDVFENYIQNIP</sequence>
<dbReference type="AlphaFoldDB" id="A0A814Q710"/>